<evidence type="ECO:0000256" key="4">
    <source>
        <dbReference type="SAM" id="MobiDB-lite"/>
    </source>
</evidence>
<dbReference type="Pfam" id="PF02785">
    <property type="entry name" value="Biotin_carb_C"/>
    <property type="match status" value="1"/>
</dbReference>
<evidence type="ECO:0000256" key="3">
    <source>
        <dbReference type="ARBA" id="ARBA00022840"/>
    </source>
</evidence>
<dbReference type="GO" id="GO:0016874">
    <property type="term" value="F:ligase activity"/>
    <property type="evidence" value="ECO:0007669"/>
    <property type="project" value="UniProtKB-KW"/>
</dbReference>
<evidence type="ECO:0000256" key="2">
    <source>
        <dbReference type="ARBA" id="ARBA00022741"/>
    </source>
</evidence>
<evidence type="ECO:0000259" key="5">
    <source>
        <dbReference type="PROSITE" id="PS50975"/>
    </source>
</evidence>
<dbReference type="GO" id="GO:0046872">
    <property type="term" value="F:metal ion binding"/>
    <property type="evidence" value="ECO:0007669"/>
    <property type="project" value="InterPro"/>
</dbReference>
<dbReference type="PANTHER" id="PTHR48095">
    <property type="entry name" value="PYRUVATE CARBOXYLASE SUBUNIT A"/>
    <property type="match status" value="1"/>
</dbReference>
<dbReference type="GO" id="GO:0005524">
    <property type="term" value="F:ATP binding"/>
    <property type="evidence" value="ECO:0007669"/>
    <property type="project" value="UniProtKB-KW"/>
</dbReference>
<reference evidence="7" key="1">
    <citation type="journal article" date="2014" name="Front. Microbiol.">
        <title>High frequency of phylogenetically diverse reductive dehalogenase-homologous genes in deep subseafloor sedimentary metagenomes.</title>
        <authorList>
            <person name="Kawai M."/>
            <person name="Futagami T."/>
            <person name="Toyoda A."/>
            <person name="Takaki Y."/>
            <person name="Nishi S."/>
            <person name="Hori S."/>
            <person name="Arai W."/>
            <person name="Tsubouchi T."/>
            <person name="Morono Y."/>
            <person name="Uchiyama I."/>
            <person name="Ito T."/>
            <person name="Fujiyama A."/>
            <person name="Inagaki F."/>
            <person name="Takami H."/>
        </authorList>
    </citation>
    <scope>NUCLEOTIDE SEQUENCE</scope>
    <source>
        <strain evidence="7">Expedition CK06-06</strain>
    </source>
</reference>
<dbReference type="InterPro" id="IPR005479">
    <property type="entry name" value="CPAse_ATP-bd"/>
</dbReference>
<dbReference type="PANTHER" id="PTHR48095:SF2">
    <property type="entry name" value="BIOTIN CARBOXYLASE, CHLOROPLASTIC"/>
    <property type="match status" value="1"/>
</dbReference>
<proteinExistence type="predicted"/>
<dbReference type="InterPro" id="IPR051602">
    <property type="entry name" value="ACC_Biotin_Carboxylase"/>
</dbReference>
<dbReference type="InterPro" id="IPR005482">
    <property type="entry name" value="Biotin_COase_C"/>
</dbReference>
<evidence type="ECO:0008006" key="8">
    <source>
        <dbReference type="Google" id="ProtNLM"/>
    </source>
</evidence>
<protein>
    <recommendedName>
        <fullName evidence="8">Biotin carboxylation domain-containing protein</fullName>
    </recommendedName>
</protein>
<keyword evidence="2" id="KW-0547">Nucleotide-binding</keyword>
<dbReference type="PROSITE" id="PS00867">
    <property type="entry name" value="CPSASE_2"/>
    <property type="match status" value="1"/>
</dbReference>
<dbReference type="AlphaFoldDB" id="X1LJD4"/>
<gene>
    <name evidence="7" type="ORF">S03H2_70494</name>
</gene>
<evidence type="ECO:0000313" key="7">
    <source>
        <dbReference type="EMBL" id="GAH94263.1"/>
    </source>
</evidence>
<comment type="caution">
    <text evidence="7">The sequence shown here is derived from an EMBL/GenBank/DDBJ whole genome shotgun (WGS) entry which is preliminary data.</text>
</comment>
<evidence type="ECO:0000259" key="6">
    <source>
        <dbReference type="PROSITE" id="PS50979"/>
    </source>
</evidence>
<feature type="non-terminal residue" evidence="7">
    <location>
        <position position="116"/>
    </location>
</feature>
<dbReference type="PROSITE" id="PS50979">
    <property type="entry name" value="BC"/>
    <property type="match status" value="1"/>
</dbReference>
<evidence type="ECO:0000256" key="1">
    <source>
        <dbReference type="ARBA" id="ARBA00022598"/>
    </source>
</evidence>
<feature type="domain" description="Biotin carboxylation" evidence="6">
    <location>
        <begin position="1"/>
        <end position="116"/>
    </location>
</feature>
<sequence>MGEAAIRAAKVVGYFSAGTVEFILDKQGNFYFMEMNTRIQVEHPITEMITGVDLIKEQIRIAAGKRLAYQQKDITCRSHSIECRINAEDPDNNFIPSPGKITEYHPPGGPGVRVDS</sequence>
<keyword evidence="1" id="KW-0436">Ligase</keyword>
<keyword evidence="3" id="KW-0067">ATP-binding</keyword>
<dbReference type="Gene3D" id="3.30.470.20">
    <property type="entry name" value="ATP-grasp fold, B domain"/>
    <property type="match status" value="1"/>
</dbReference>
<accession>X1LJD4</accession>
<feature type="domain" description="ATP-grasp" evidence="5">
    <location>
        <begin position="3"/>
        <end position="63"/>
    </location>
</feature>
<organism evidence="7">
    <name type="scientific">marine sediment metagenome</name>
    <dbReference type="NCBI Taxonomy" id="412755"/>
    <lineage>
        <taxon>unclassified sequences</taxon>
        <taxon>metagenomes</taxon>
        <taxon>ecological metagenomes</taxon>
    </lineage>
</organism>
<dbReference type="InterPro" id="IPR011761">
    <property type="entry name" value="ATP-grasp"/>
</dbReference>
<feature type="region of interest" description="Disordered" evidence="4">
    <location>
        <begin position="92"/>
        <end position="116"/>
    </location>
</feature>
<name>X1LJD4_9ZZZZ</name>
<dbReference type="InterPro" id="IPR011764">
    <property type="entry name" value="Biotin_carboxylation_dom"/>
</dbReference>
<dbReference type="EMBL" id="BARU01046868">
    <property type="protein sequence ID" value="GAH94263.1"/>
    <property type="molecule type" value="Genomic_DNA"/>
</dbReference>
<dbReference type="Pfam" id="PF02786">
    <property type="entry name" value="CPSase_L_D2"/>
    <property type="match status" value="1"/>
</dbReference>
<dbReference type="SUPFAM" id="SSF56059">
    <property type="entry name" value="Glutathione synthetase ATP-binding domain-like"/>
    <property type="match status" value="1"/>
</dbReference>
<dbReference type="PROSITE" id="PS50975">
    <property type="entry name" value="ATP_GRASP"/>
    <property type="match status" value="1"/>
</dbReference>